<comment type="caution">
    <text evidence="6">The sequence shown here is derived from an EMBL/GenBank/DDBJ whole genome shotgun (WGS) entry which is preliminary data.</text>
</comment>
<dbReference type="STRING" id="34508.A0A4U5NZ77"/>
<dbReference type="EMBL" id="AZBU02000003">
    <property type="protein sequence ID" value="TKR88760.1"/>
    <property type="molecule type" value="Genomic_DNA"/>
</dbReference>
<dbReference type="SUPFAM" id="SSF57567">
    <property type="entry name" value="Serine protease inhibitors"/>
    <property type="match status" value="2"/>
</dbReference>
<keyword evidence="4" id="KW-0732">Signal</keyword>
<feature type="domain" description="TIL" evidence="5">
    <location>
        <begin position="32"/>
        <end position="86"/>
    </location>
</feature>
<proteinExistence type="predicted"/>
<evidence type="ECO:0000313" key="6">
    <source>
        <dbReference type="EMBL" id="TKR88760.1"/>
    </source>
</evidence>
<dbReference type="OrthoDB" id="5912264at2759"/>
<dbReference type="Proteomes" id="UP000298663">
    <property type="component" value="Unassembled WGS sequence"/>
</dbReference>
<keyword evidence="3" id="KW-1015">Disulfide bond</keyword>
<name>A0A4U5NZ77_STECR</name>
<dbReference type="InterPro" id="IPR036084">
    <property type="entry name" value="Ser_inhib-like_sf"/>
</dbReference>
<dbReference type="PANTHER" id="PTHR23259:SF70">
    <property type="entry name" value="ACCESSORY GLAND PROTEIN ACP62F-RELATED"/>
    <property type="match status" value="1"/>
</dbReference>
<accession>A0A4U5NZ77</accession>
<feature type="chain" id="PRO_5020263251" description="TIL domain-containing protein" evidence="4">
    <location>
        <begin position="24"/>
        <end position="152"/>
    </location>
</feature>
<dbReference type="AlphaFoldDB" id="A0A4U5NZ77"/>
<gene>
    <name evidence="6" type="ORF">L596_012955</name>
</gene>
<keyword evidence="7" id="KW-1185">Reference proteome</keyword>
<reference evidence="6 7" key="1">
    <citation type="journal article" date="2015" name="Genome Biol.">
        <title>Comparative genomics of Steinernema reveals deeply conserved gene regulatory networks.</title>
        <authorList>
            <person name="Dillman A.R."/>
            <person name="Macchietto M."/>
            <person name="Porter C.F."/>
            <person name="Rogers A."/>
            <person name="Williams B."/>
            <person name="Antoshechkin I."/>
            <person name="Lee M.M."/>
            <person name="Goodwin Z."/>
            <person name="Lu X."/>
            <person name="Lewis E.E."/>
            <person name="Goodrich-Blair H."/>
            <person name="Stock S.P."/>
            <person name="Adams B.J."/>
            <person name="Sternberg P.W."/>
            <person name="Mortazavi A."/>
        </authorList>
    </citation>
    <scope>NUCLEOTIDE SEQUENCE [LARGE SCALE GENOMIC DNA]</scope>
    <source>
        <strain evidence="6 7">ALL</strain>
    </source>
</reference>
<protein>
    <recommendedName>
        <fullName evidence="5">TIL domain-containing protein</fullName>
    </recommendedName>
</protein>
<dbReference type="GO" id="GO:0004867">
    <property type="term" value="F:serine-type endopeptidase inhibitor activity"/>
    <property type="evidence" value="ECO:0007669"/>
    <property type="project" value="UniProtKB-KW"/>
</dbReference>
<dbReference type="CDD" id="cd19941">
    <property type="entry name" value="TIL"/>
    <property type="match status" value="1"/>
</dbReference>
<feature type="signal peptide" evidence="4">
    <location>
        <begin position="1"/>
        <end position="23"/>
    </location>
</feature>
<reference evidence="6 7" key="2">
    <citation type="journal article" date="2019" name="G3 (Bethesda)">
        <title>Hybrid Assembly of the Genome of the Entomopathogenic Nematode Steinernema carpocapsae Identifies the X-Chromosome.</title>
        <authorList>
            <person name="Serra L."/>
            <person name="Macchietto M."/>
            <person name="Macias-Munoz A."/>
            <person name="McGill C.J."/>
            <person name="Rodriguez I.M."/>
            <person name="Rodriguez B."/>
            <person name="Murad R."/>
            <person name="Mortazavi A."/>
        </authorList>
    </citation>
    <scope>NUCLEOTIDE SEQUENCE [LARGE SCALE GENOMIC DNA]</scope>
    <source>
        <strain evidence="6 7">ALL</strain>
    </source>
</reference>
<dbReference type="Pfam" id="PF01826">
    <property type="entry name" value="TIL"/>
    <property type="match status" value="1"/>
</dbReference>
<dbReference type="InterPro" id="IPR051368">
    <property type="entry name" value="SerProtInhib-TIL_Domain"/>
</dbReference>
<sequence>MVKVLPIVLVASMAALFVPITTAKTTATTPECGPNEYFNNCGGCDNLCSEYGPTMCPQLCGENGACRCDTGFARNEEGECIPREQCPALPCGKNEVFEVCGGCEHYCNEEEPICSLGCTHGACVCAPGFYRDYLDGKNECAKTEECPKNTNF</sequence>
<dbReference type="InterPro" id="IPR002919">
    <property type="entry name" value="TIL_dom"/>
</dbReference>
<dbReference type="Gene3D" id="2.10.25.10">
    <property type="entry name" value="Laminin"/>
    <property type="match status" value="2"/>
</dbReference>
<dbReference type="PANTHER" id="PTHR23259">
    <property type="entry name" value="RIDDLE"/>
    <property type="match status" value="1"/>
</dbReference>
<evidence type="ECO:0000313" key="7">
    <source>
        <dbReference type="Proteomes" id="UP000298663"/>
    </source>
</evidence>
<evidence type="ECO:0000256" key="4">
    <source>
        <dbReference type="SAM" id="SignalP"/>
    </source>
</evidence>
<organism evidence="6 7">
    <name type="scientific">Steinernema carpocapsae</name>
    <name type="common">Entomopathogenic nematode</name>
    <dbReference type="NCBI Taxonomy" id="34508"/>
    <lineage>
        <taxon>Eukaryota</taxon>
        <taxon>Metazoa</taxon>
        <taxon>Ecdysozoa</taxon>
        <taxon>Nematoda</taxon>
        <taxon>Chromadorea</taxon>
        <taxon>Rhabditida</taxon>
        <taxon>Tylenchina</taxon>
        <taxon>Panagrolaimomorpha</taxon>
        <taxon>Strongyloidoidea</taxon>
        <taxon>Steinernematidae</taxon>
        <taxon>Steinernema</taxon>
    </lineage>
</organism>
<keyword evidence="1" id="KW-0646">Protease inhibitor</keyword>
<evidence type="ECO:0000256" key="1">
    <source>
        <dbReference type="ARBA" id="ARBA00022690"/>
    </source>
</evidence>
<evidence type="ECO:0000256" key="2">
    <source>
        <dbReference type="ARBA" id="ARBA00022900"/>
    </source>
</evidence>
<evidence type="ECO:0000256" key="3">
    <source>
        <dbReference type="ARBA" id="ARBA00023157"/>
    </source>
</evidence>
<keyword evidence="2" id="KW-0722">Serine protease inhibitor</keyword>
<evidence type="ECO:0000259" key="5">
    <source>
        <dbReference type="Pfam" id="PF01826"/>
    </source>
</evidence>